<dbReference type="Pfam" id="PF13850">
    <property type="entry name" value="ERGIC_N"/>
    <property type="match status" value="1"/>
</dbReference>
<dbReference type="AlphaFoldDB" id="A0A1I7TRW2"/>
<accession>A0A1I7TRW2</accession>
<organism evidence="11 12">
    <name type="scientific">Caenorhabditis tropicalis</name>
    <dbReference type="NCBI Taxonomy" id="1561998"/>
    <lineage>
        <taxon>Eukaryota</taxon>
        <taxon>Metazoa</taxon>
        <taxon>Ecdysozoa</taxon>
        <taxon>Nematoda</taxon>
        <taxon>Chromadorea</taxon>
        <taxon>Rhabditida</taxon>
        <taxon>Rhabditina</taxon>
        <taxon>Rhabditomorpha</taxon>
        <taxon>Rhabditoidea</taxon>
        <taxon>Rhabditidae</taxon>
        <taxon>Peloderinae</taxon>
        <taxon>Caenorhabditis</taxon>
    </lineage>
</organism>
<dbReference type="GO" id="GO:0000139">
    <property type="term" value="C:Golgi membrane"/>
    <property type="evidence" value="ECO:0007669"/>
    <property type="project" value="TreeGrafter"/>
</dbReference>
<evidence type="ECO:0000256" key="4">
    <source>
        <dbReference type="ARBA" id="ARBA00022692"/>
    </source>
</evidence>
<reference evidence="12" key="1">
    <citation type="submission" date="2016-11" db="UniProtKB">
        <authorList>
            <consortium name="WormBaseParasite"/>
        </authorList>
    </citation>
    <scope>IDENTIFICATION</scope>
</reference>
<evidence type="ECO:0000256" key="6">
    <source>
        <dbReference type="ARBA" id="ARBA00023136"/>
    </source>
</evidence>
<feature type="domain" description="Endoplasmic reticulum vesicle transporter C-terminal" evidence="9">
    <location>
        <begin position="146"/>
        <end position="360"/>
    </location>
</feature>
<dbReference type="Proteomes" id="UP000095282">
    <property type="component" value="Unplaced"/>
</dbReference>
<keyword evidence="4 8" id="KW-0812">Transmembrane</keyword>
<keyword evidence="11" id="KW-1185">Reference proteome</keyword>
<feature type="transmembrane region" description="Helical" evidence="8">
    <location>
        <begin position="338"/>
        <end position="363"/>
    </location>
</feature>
<evidence type="ECO:0000256" key="5">
    <source>
        <dbReference type="ARBA" id="ARBA00022989"/>
    </source>
</evidence>
<protein>
    <recommendedName>
        <fullName evidence="7">Endoplasmic reticulum-Golgi intermediate compartment protein 3</fullName>
    </recommendedName>
</protein>
<keyword evidence="6 8" id="KW-0472">Membrane</keyword>
<name>A0A1I7TRW2_9PELO</name>
<evidence type="ECO:0000256" key="7">
    <source>
        <dbReference type="ARBA" id="ARBA00040493"/>
    </source>
</evidence>
<dbReference type="InterPro" id="IPR012936">
    <property type="entry name" value="Erv_C"/>
</dbReference>
<dbReference type="GO" id="GO:0033116">
    <property type="term" value="C:endoplasmic reticulum-Golgi intermediate compartment membrane"/>
    <property type="evidence" value="ECO:0007669"/>
    <property type="project" value="UniProtKB-SubCell"/>
</dbReference>
<proteinExistence type="inferred from homology"/>
<evidence type="ECO:0000259" key="10">
    <source>
        <dbReference type="Pfam" id="PF13850"/>
    </source>
</evidence>
<evidence type="ECO:0000256" key="8">
    <source>
        <dbReference type="SAM" id="Phobius"/>
    </source>
</evidence>
<feature type="transmembrane region" description="Helical" evidence="8">
    <location>
        <begin position="24"/>
        <end position="44"/>
    </location>
</feature>
<dbReference type="GO" id="GO:0006890">
    <property type="term" value="P:retrograde vesicle-mediated transport, Golgi to endoplasmic reticulum"/>
    <property type="evidence" value="ECO:0007669"/>
    <property type="project" value="TreeGrafter"/>
</dbReference>
<evidence type="ECO:0000256" key="1">
    <source>
        <dbReference type="ARBA" id="ARBA00004257"/>
    </source>
</evidence>
<dbReference type="Pfam" id="PF07970">
    <property type="entry name" value="COPIIcoated_ERV"/>
    <property type="match status" value="1"/>
</dbReference>
<evidence type="ECO:0000256" key="2">
    <source>
        <dbReference type="ARBA" id="ARBA00004457"/>
    </source>
</evidence>
<dbReference type="InterPro" id="IPR045888">
    <property type="entry name" value="Erv"/>
</dbReference>
<keyword evidence="5 8" id="KW-1133">Transmembrane helix</keyword>
<dbReference type="WBParaSite" id="Csp11.Scaffold629.g11153.t1">
    <property type="protein sequence ID" value="Csp11.Scaffold629.g11153.t1"/>
    <property type="gene ID" value="Csp11.Scaffold629.g11153"/>
</dbReference>
<comment type="similarity">
    <text evidence="3">Belongs to the ERGIC family.</text>
</comment>
<evidence type="ECO:0000313" key="11">
    <source>
        <dbReference type="Proteomes" id="UP000095282"/>
    </source>
</evidence>
<evidence type="ECO:0000313" key="12">
    <source>
        <dbReference type="WBParaSite" id="Csp11.Scaffold629.g11153.t1"/>
    </source>
</evidence>
<dbReference type="GO" id="GO:0006888">
    <property type="term" value="P:endoplasmic reticulum to Golgi vesicle-mediated transport"/>
    <property type="evidence" value="ECO:0007669"/>
    <property type="project" value="TreeGrafter"/>
</dbReference>
<dbReference type="PANTHER" id="PTHR10984:SF25">
    <property type="entry name" value="ENDOPLASMIC RETICULUM-GOLGI INTERMEDIATE COMPARTMENT PROTEIN 3"/>
    <property type="match status" value="1"/>
</dbReference>
<dbReference type="PANTHER" id="PTHR10984">
    <property type="entry name" value="ENDOPLASMIC RETICULUM-GOLGI INTERMEDIATE COMPARTMENT PROTEIN"/>
    <property type="match status" value="1"/>
</dbReference>
<sequence length="380" mass="42924">MSLLWSLKHFDAYRKPMDDFRVKTLSGGLVTLIATITIGLLIVLETRQFLATDVLEHLFVDSTTSDERVHIEFDITFNKLPCNFITVDVMDVSSEAQDNINDDIYRLRLDAEGRNISETAQKIEINQNKTSVDTTDLVQEVKCGSCYGAAADGICCNTCEDVKNAYAIKGWQVNIEEVEQCKNDKWVKEFNEHKNEGCRVYGTVKVAKVAGNFHLAPGDPHQAMRSHVHDLHNLDPVKFDASHTVNHISFGKSFPGKNYPLDGKVNTDNRGGIMYQYYVKVVPTRYDYLDGRVDQSHQFSVTTHKKDLGFRQSGLPGFFLQYEFSPLMVQYEEFRQSLASFLVSLCAIVGGVFAMAQLVDITIYHSSRYMKNRIAGGKLT</sequence>
<dbReference type="STRING" id="1561998.A0A1I7TRW2"/>
<comment type="subcellular location">
    <subcellularLocation>
        <location evidence="2">Endoplasmic reticulum-Golgi intermediate compartment membrane</location>
        <topology evidence="2">Multi-pass membrane protein</topology>
    </subcellularLocation>
    <subcellularLocation>
        <location evidence="1">Golgi apparatus</location>
        <location evidence="1">cis-Golgi network membrane</location>
        <topology evidence="1">Multi-pass membrane protein</topology>
    </subcellularLocation>
</comment>
<dbReference type="eggNOG" id="KOG2667">
    <property type="taxonomic scope" value="Eukaryota"/>
</dbReference>
<evidence type="ECO:0000256" key="3">
    <source>
        <dbReference type="ARBA" id="ARBA00005648"/>
    </source>
</evidence>
<dbReference type="InterPro" id="IPR039542">
    <property type="entry name" value="Erv_N"/>
</dbReference>
<dbReference type="GO" id="GO:0005789">
    <property type="term" value="C:endoplasmic reticulum membrane"/>
    <property type="evidence" value="ECO:0007669"/>
    <property type="project" value="TreeGrafter"/>
</dbReference>
<dbReference type="GO" id="GO:0030134">
    <property type="term" value="C:COPII-coated ER to Golgi transport vesicle"/>
    <property type="evidence" value="ECO:0007669"/>
    <property type="project" value="TreeGrafter"/>
</dbReference>
<evidence type="ECO:0000259" key="9">
    <source>
        <dbReference type="Pfam" id="PF07970"/>
    </source>
</evidence>
<feature type="domain" description="Endoplasmic reticulum vesicle transporter N-terminal" evidence="10">
    <location>
        <begin position="7"/>
        <end position="97"/>
    </location>
</feature>